<gene>
    <name evidence="3" type="ORF">LTR09_012601</name>
</gene>
<protein>
    <recommendedName>
        <fullName evidence="2">Xylanolytic transcriptional activator regulatory domain-containing protein</fullName>
    </recommendedName>
</protein>
<sequence>MELVGSFYSSVQPRAALRENAEIALDNGPENGFAVQALLMFAIVLHANNEFIHARSTLDRAIEMALRLRMFSKEFSVQHGNSCKIIEESWRRTWWCLYATDSVFSAIRHAQTFALRNVIADLDLPCEESEYQQGRIPHPRTMNEYNNREFLCEDKAEFSSFAYLIDIAQILGFVLALDRESSDPLQPDVVDAETRLMSWIMYLPEAKRRMAAHDEDEEIDEVIFQAHIVYNTWVIVFKLALSTVIITR</sequence>
<reference evidence="3" key="1">
    <citation type="submission" date="2023-04" db="EMBL/GenBank/DDBJ databases">
        <title>Black Yeasts Isolated from many extreme environments.</title>
        <authorList>
            <person name="Coleine C."/>
            <person name="Stajich J.E."/>
            <person name="Selbmann L."/>
        </authorList>
    </citation>
    <scope>NUCLEOTIDE SEQUENCE</scope>
    <source>
        <strain evidence="3">CCFEE 5312</strain>
    </source>
</reference>
<dbReference type="Proteomes" id="UP001271007">
    <property type="component" value="Unassembled WGS sequence"/>
</dbReference>
<dbReference type="GO" id="GO:0006351">
    <property type="term" value="P:DNA-templated transcription"/>
    <property type="evidence" value="ECO:0007669"/>
    <property type="project" value="InterPro"/>
</dbReference>
<keyword evidence="1" id="KW-0539">Nucleus</keyword>
<dbReference type="AlphaFoldDB" id="A0AAJ0D9L9"/>
<dbReference type="GO" id="GO:0008270">
    <property type="term" value="F:zinc ion binding"/>
    <property type="evidence" value="ECO:0007669"/>
    <property type="project" value="InterPro"/>
</dbReference>
<dbReference type="InterPro" id="IPR007219">
    <property type="entry name" value="XnlR_reg_dom"/>
</dbReference>
<accession>A0AAJ0D9L9</accession>
<evidence type="ECO:0000256" key="1">
    <source>
        <dbReference type="ARBA" id="ARBA00023242"/>
    </source>
</evidence>
<evidence type="ECO:0000313" key="3">
    <source>
        <dbReference type="EMBL" id="KAK3045870.1"/>
    </source>
</evidence>
<dbReference type="GO" id="GO:0003677">
    <property type="term" value="F:DNA binding"/>
    <property type="evidence" value="ECO:0007669"/>
    <property type="project" value="InterPro"/>
</dbReference>
<evidence type="ECO:0000313" key="4">
    <source>
        <dbReference type="Proteomes" id="UP001271007"/>
    </source>
</evidence>
<dbReference type="Pfam" id="PF04082">
    <property type="entry name" value="Fungal_trans"/>
    <property type="match status" value="1"/>
</dbReference>
<dbReference type="CDD" id="cd12148">
    <property type="entry name" value="fungal_TF_MHR"/>
    <property type="match status" value="1"/>
</dbReference>
<organism evidence="3 4">
    <name type="scientific">Extremus antarcticus</name>
    <dbReference type="NCBI Taxonomy" id="702011"/>
    <lineage>
        <taxon>Eukaryota</taxon>
        <taxon>Fungi</taxon>
        <taxon>Dikarya</taxon>
        <taxon>Ascomycota</taxon>
        <taxon>Pezizomycotina</taxon>
        <taxon>Dothideomycetes</taxon>
        <taxon>Dothideomycetidae</taxon>
        <taxon>Mycosphaerellales</taxon>
        <taxon>Extremaceae</taxon>
        <taxon>Extremus</taxon>
    </lineage>
</organism>
<name>A0AAJ0D9L9_9PEZI</name>
<dbReference type="PANTHER" id="PTHR47431:SF4">
    <property type="entry name" value="ZN(II)2CYS6 TRANSCRIPTION FACTOR (EUROFUNG)"/>
    <property type="match status" value="1"/>
</dbReference>
<evidence type="ECO:0000259" key="2">
    <source>
        <dbReference type="Pfam" id="PF04082"/>
    </source>
</evidence>
<feature type="domain" description="Xylanolytic transcriptional activator regulatory" evidence="2">
    <location>
        <begin position="34"/>
        <end position="153"/>
    </location>
</feature>
<comment type="caution">
    <text evidence="3">The sequence shown here is derived from an EMBL/GenBank/DDBJ whole genome shotgun (WGS) entry which is preliminary data.</text>
</comment>
<keyword evidence="4" id="KW-1185">Reference proteome</keyword>
<dbReference type="PANTHER" id="PTHR47431">
    <property type="entry name" value="ZN(II)2CYS6 TRANSCRIPTION FACTOR (EUROFUNG)-RELATED"/>
    <property type="match status" value="1"/>
</dbReference>
<dbReference type="EMBL" id="JAWDJX010000140">
    <property type="protein sequence ID" value="KAK3045870.1"/>
    <property type="molecule type" value="Genomic_DNA"/>
</dbReference>
<proteinExistence type="predicted"/>